<keyword evidence="5" id="KW-1185">Reference proteome</keyword>
<dbReference type="RefSeq" id="WP_344910263.1">
    <property type="nucleotide sequence ID" value="NZ_BAABDL010000034.1"/>
</dbReference>
<comment type="caution">
    <text evidence="4">The sequence shown here is derived from an EMBL/GenBank/DDBJ whole genome shotgun (WGS) entry which is preliminary data.</text>
</comment>
<dbReference type="InterPro" id="IPR029052">
    <property type="entry name" value="Metallo-depent_PP-like"/>
</dbReference>
<gene>
    <name evidence="4" type="ORF">GCM10022410_06390</name>
</gene>
<proteinExistence type="inferred from homology"/>
<dbReference type="Proteomes" id="UP001501734">
    <property type="component" value="Unassembled WGS sequence"/>
</dbReference>
<dbReference type="PANTHER" id="PTHR11124">
    <property type="entry name" value="VACUOLAR SORTING PROTEIN VPS29"/>
    <property type="match status" value="1"/>
</dbReference>
<evidence type="ECO:0000259" key="3">
    <source>
        <dbReference type="Pfam" id="PF12850"/>
    </source>
</evidence>
<dbReference type="EMBL" id="BAABDL010000034">
    <property type="protein sequence ID" value="GAA4062289.1"/>
    <property type="molecule type" value="Genomic_DNA"/>
</dbReference>
<dbReference type="Gene3D" id="3.60.21.10">
    <property type="match status" value="1"/>
</dbReference>
<evidence type="ECO:0000256" key="2">
    <source>
        <dbReference type="RuleBase" id="RU362039"/>
    </source>
</evidence>
<dbReference type="InterPro" id="IPR000979">
    <property type="entry name" value="Phosphodiesterase_MJ0936/Vps29"/>
</dbReference>
<dbReference type="NCBIfam" id="TIGR00040">
    <property type="entry name" value="yfcE"/>
    <property type="match status" value="1"/>
</dbReference>
<name>A0ABP7VBB9_9BACI</name>
<evidence type="ECO:0000313" key="5">
    <source>
        <dbReference type="Proteomes" id="UP001501734"/>
    </source>
</evidence>
<evidence type="ECO:0000313" key="4">
    <source>
        <dbReference type="EMBL" id="GAA4062289.1"/>
    </source>
</evidence>
<dbReference type="SUPFAM" id="SSF56300">
    <property type="entry name" value="Metallo-dependent phosphatases"/>
    <property type="match status" value="1"/>
</dbReference>
<dbReference type="EC" id="3.1.4.-" evidence="2"/>
<protein>
    <recommendedName>
        <fullName evidence="2">Phosphoesterase</fullName>
        <ecNumber evidence="2">3.1.4.-</ecNumber>
    </recommendedName>
</protein>
<feature type="domain" description="Calcineurin-like phosphoesterase" evidence="3">
    <location>
        <begin position="4"/>
        <end position="146"/>
    </location>
</feature>
<organism evidence="4 5">
    <name type="scientific">Amphibacillus indicireducens</name>
    <dbReference type="NCBI Taxonomy" id="1076330"/>
    <lineage>
        <taxon>Bacteria</taxon>
        <taxon>Bacillati</taxon>
        <taxon>Bacillota</taxon>
        <taxon>Bacilli</taxon>
        <taxon>Bacillales</taxon>
        <taxon>Bacillaceae</taxon>
        <taxon>Amphibacillus</taxon>
    </lineage>
</organism>
<sequence length="172" mass="19410">MPKALIVSDSHGMMLELLAIRTRHMGEVDLMIHCGDSELDYNHETIQGFKRVGGNTDFDPEFPNELVFDQNGTTFFVAHGHMHNINLSLEPITYRASELGAKIICHGHSHRAGATQMGSQLVINPGSIQSPRDRREETYAILEWDDQGKYDVHFYRLIGEEVQELAFSTILA</sequence>
<dbReference type="InterPro" id="IPR024654">
    <property type="entry name" value="Calcineurin-like_PHP_lpxH"/>
</dbReference>
<reference evidence="5" key="1">
    <citation type="journal article" date="2019" name="Int. J. Syst. Evol. Microbiol.">
        <title>The Global Catalogue of Microorganisms (GCM) 10K type strain sequencing project: providing services to taxonomists for standard genome sequencing and annotation.</title>
        <authorList>
            <consortium name="The Broad Institute Genomics Platform"/>
            <consortium name="The Broad Institute Genome Sequencing Center for Infectious Disease"/>
            <person name="Wu L."/>
            <person name="Ma J."/>
        </authorList>
    </citation>
    <scope>NUCLEOTIDE SEQUENCE [LARGE SCALE GENOMIC DNA]</scope>
    <source>
        <strain evidence="5">JCM 17250</strain>
    </source>
</reference>
<comment type="similarity">
    <text evidence="1 2">Belongs to the metallophosphoesterase superfamily. YfcE family.</text>
</comment>
<accession>A0ABP7VBB9</accession>
<evidence type="ECO:0000256" key="1">
    <source>
        <dbReference type="ARBA" id="ARBA00008950"/>
    </source>
</evidence>
<keyword evidence="2" id="KW-0479">Metal-binding</keyword>
<comment type="cofactor">
    <cofactor evidence="2">
        <name>a divalent metal cation</name>
        <dbReference type="ChEBI" id="CHEBI:60240"/>
    </cofactor>
</comment>
<dbReference type="Pfam" id="PF12850">
    <property type="entry name" value="Metallophos_2"/>
    <property type="match status" value="1"/>
</dbReference>